<feature type="compositionally biased region" description="Basic residues" evidence="3">
    <location>
        <begin position="106"/>
        <end position="128"/>
    </location>
</feature>
<feature type="compositionally biased region" description="Basic and acidic residues" evidence="3">
    <location>
        <begin position="88"/>
        <end position="105"/>
    </location>
</feature>
<dbReference type="VEuPathDB" id="ToxoDB:TGVAND_437480"/>
<organism evidence="4 5">
    <name type="scientific">Toxoplasma gondii VAND</name>
    <dbReference type="NCBI Taxonomy" id="933077"/>
    <lineage>
        <taxon>Eukaryota</taxon>
        <taxon>Sar</taxon>
        <taxon>Alveolata</taxon>
        <taxon>Apicomplexa</taxon>
        <taxon>Conoidasida</taxon>
        <taxon>Coccidia</taxon>
        <taxon>Eucoccidiorida</taxon>
        <taxon>Eimeriorina</taxon>
        <taxon>Sarcocystidae</taxon>
        <taxon>Toxoplasma</taxon>
    </lineage>
</organism>
<comment type="caution">
    <text evidence="4">The sequence shown here is derived from an EMBL/GenBank/DDBJ whole genome shotgun (WGS) entry which is preliminary data.</text>
</comment>
<dbReference type="Gene3D" id="3.40.50.300">
    <property type="entry name" value="P-loop containing nucleotide triphosphate hydrolases"/>
    <property type="match status" value="1"/>
</dbReference>
<evidence type="ECO:0008006" key="6">
    <source>
        <dbReference type="Google" id="ProtNLM"/>
    </source>
</evidence>
<dbReference type="GO" id="GO:0005524">
    <property type="term" value="F:ATP binding"/>
    <property type="evidence" value="ECO:0007669"/>
    <property type="project" value="UniProtKB-KW"/>
</dbReference>
<dbReference type="GO" id="GO:0042626">
    <property type="term" value="F:ATPase-coupled transmembrane transporter activity"/>
    <property type="evidence" value="ECO:0007669"/>
    <property type="project" value="TreeGrafter"/>
</dbReference>
<evidence type="ECO:0000313" key="5">
    <source>
        <dbReference type="Proteomes" id="UP000028840"/>
    </source>
</evidence>
<dbReference type="SUPFAM" id="SSF52540">
    <property type="entry name" value="P-loop containing nucleoside triphosphate hydrolases"/>
    <property type="match status" value="1"/>
</dbReference>
<dbReference type="InterPro" id="IPR027417">
    <property type="entry name" value="P-loop_NTPase"/>
</dbReference>
<keyword evidence="1" id="KW-0547">Nucleotide-binding</keyword>
<feature type="region of interest" description="Disordered" evidence="3">
    <location>
        <begin position="76"/>
        <end position="130"/>
    </location>
</feature>
<evidence type="ECO:0000313" key="4">
    <source>
        <dbReference type="EMBL" id="KFH03857.1"/>
    </source>
</evidence>
<keyword evidence="2" id="KW-0067">ATP-binding</keyword>
<evidence type="ECO:0000256" key="2">
    <source>
        <dbReference type="ARBA" id="ARBA00022840"/>
    </source>
</evidence>
<reference evidence="4 5" key="2">
    <citation type="journal article" date="2015" name="Eukaryot. Cell">
        <title>Genetic mapping reveals that sinefungin resistance in Toxoplasma gondii is controlled by a putative amino acid transporter locus that can be used as a negative selectable marker.</title>
        <authorList>
            <person name="Behnke M.S."/>
            <person name="Khan A."/>
            <person name="Sibley L.D."/>
        </authorList>
    </citation>
    <scope>NUCLEOTIDE SEQUENCE [LARGE SCALE GENOMIC DNA]</scope>
    <source>
        <strain evidence="4 5">VAND</strain>
    </source>
</reference>
<dbReference type="AlphaFoldDB" id="A0A086PU25"/>
<name>A0A086PU25_TOXGO</name>
<dbReference type="PANTHER" id="PTHR24223">
    <property type="entry name" value="ATP-BINDING CASSETTE SUB-FAMILY C"/>
    <property type="match status" value="1"/>
</dbReference>
<evidence type="ECO:0000256" key="1">
    <source>
        <dbReference type="ARBA" id="ARBA00022741"/>
    </source>
</evidence>
<accession>A0A086PU25</accession>
<sequence>ALLRKSKVLLLDEATSVVDPRTDALIKETIRRDFGDSTLITIAHKLETIIDYDRILVMAEGEGGCPLRREKLGERRETLKRDRRRQKNEKEGEGERNAEKSEGDRRTRRRGKARGMQRRAKETRKSRKTERLKMENAALWSGRYLRCDSLFEFQRKTSFAFLLHGLSRLVREALSERRDRKTDLNAGSNKMQTACAEPTVRKKTETVFKKRRDREEIRLAPHPSRLIYPLARVEKEAMS</sequence>
<proteinExistence type="predicted"/>
<dbReference type="GO" id="GO:0016020">
    <property type="term" value="C:membrane"/>
    <property type="evidence" value="ECO:0007669"/>
    <property type="project" value="TreeGrafter"/>
</dbReference>
<gene>
    <name evidence="4" type="ORF">TGVAND_437480</name>
</gene>
<feature type="non-terminal residue" evidence="4">
    <location>
        <position position="1"/>
    </location>
</feature>
<dbReference type="InterPro" id="IPR050173">
    <property type="entry name" value="ABC_transporter_C-like"/>
</dbReference>
<reference evidence="4 5" key="1">
    <citation type="submission" date="2014-08" db="EMBL/GenBank/DDBJ databases">
        <authorList>
            <person name="Sibley D."/>
            <person name="Venepally P."/>
            <person name="Karamycheva S."/>
            <person name="Hadjithomas M."/>
            <person name="Khan A."/>
            <person name="Brunk B."/>
            <person name="Roos D."/>
            <person name="Caler E."/>
            <person name="Lorenzi H."/>
        </authorList>
    </citation>
    <scope>NUCLEOTIDE SEQUENCE [LARGE SCALE GENOMIC DNA]</scope>
    <source>
        <strain evidence="4 5">VAND</strain>
    </source>
</reference>
<protein>
    <recommendedName>
        <fullName evidence="6">ABC transporter transmembrane region domain-containing protein</fullName>
    </recommendedName>
</protein>
<dbReference type="Proteomes" id="UP000028840">
    <property type="component" value="Unassembled WGS sequence"/>
</dbReference>
<dbReference type="EMBL" id="AEYJ02001222">
    <property type="protein sequence ID" value="KFH03857.1"/>
    <property type="molecule type" value="Genomic_DNA"/>
</dbReference>
<evidence type="ECO:0000256" key="3">
    <source>
        <dbReference type="SAM" id="MobiDB-lite"/>
    </source>
</evidence>